<protein>
    <submittedName>
        <fullName evidence="4">Putative transcription regulator</fullName>
    </submittedName>
</protein>
<gene>
    <name evidence="4" type="ORF">ACD_3C00198G0007</name>
</gene>
<sequence length="486" mass="57920">MSFKKYKIKKVHEESIIDTTLQSFKEKYIQAKRKNFLSWILLGLIWVSAIVVLGMFTFSKLSSFSLDFSFFNLLNVSWLSSIDPTKEKINILLTWMWWWDHEWWDLTDTIILASINTKKKTVSMLSLPRDLYVTYPGWDEWRINELYLKWKKKYSESQAMKDLEDKVEQITWEKTDYFLNLDFNWFVKFVDLLGWIEIDIPKDLTDTEYPDNNWGYETFSVKKWIQVLNWTKALKYARSRHSTSDFDRSLRQQLVIKAIKTKLLNLNYIWSPTKLKALFYTLNSNIRTDMGVKEIISLAALAKEIPNDNIFSFNLNNSCEWWLNACDTWWFLYTPERASFWWASVVLPDEATPSNVSKYTQINRFANMIFNYPEIYADKPEINFVNSTKVSWLANKFAVEFKKFWFNIPNKDSILSTKDKIEKTKIYYIWDEKSKVGLNPQSKVLEAIWQFLFCDQSAERELQYSKNPGTKIEVVLGSDYKLFLKD</sequence>
<dbReference type="EMBL" id="AMFJ01000472">
    <property type="protein sequence ID" value="EKE27493.1"/>
    <property type="molecule type" value="Genomic_DNA"/>
</dbReference>
<dbReference type="InterPro" id="IPR050922">
    <property type="entry name" value="LytR/CpsA/Psr_CW_biosynth"/>
</dbReference>
<dbReference type="PANTHER" id="PTHR33392">
    <property type="entry name" value="POLYISOPRENYL-TEICHOIC ACID--PEPTIDOGLYCAN TEICHOIC ACID TRANSFERASE TAGU"/>
    <property type="match status" value="1"/>
</dbReference>
<evidence type="ECO:0000259" key="3">
    <source>
        <dbReference type="Pfam" id="PF03816"/>
    </source>
</evidence>
<evidence type="ECO:0000256" key="1">
    <source>
        <dbReference type="ARBA" id="ARBA00006068"/>
    </source>
</evidence>
<keyword evidence="2" id="KW-0812">Transmembrane</keyword>
<proteinExistence type="inferred from homology"/>
<dbReference type="PANTHER" id="PTHR33392:SF6">
    <property type="entry name" value="POLYISOPRENYL-TEICHOIC ACID--PEPTIDOGLYCAN TEICHOIC ACID TRANSFERASE TAGU"/>
    <property type="match status" value="1"/>
</dbReference>
<accession>K2FX12</accession>
<keyword evidence="2" id="KW-0472">Membrane</keyword>
<name>K2FX12_9BACT</name>
<keyword evidence="2" id="KW-1133">Transmembrane helix</keyword>
<comment type="caution">
    <text evidence="4">The sequence shown here is derived from an EMBL/GenBank/DDBJ whole genome shotgun (WGS) entry which is preliminary data.</text>
</comment>
<evidence type="ECO:0000256" key="2">
    <source>
        <dbReference type="SAM" id="Phobius"/>
    </source>
</evidence>
<dbReference type="Pfam" id="PF03816">
    <property type="entry name" value="LytR_cpsA_psr"/>
    <property type="match status" value="1"/>
</dbReference>
<dbReference type="AlphaFoldDB" id="K2FX12"/>
<feature type="transmembrane region" description="Helical" evidence="2">
    <location>
        <begin position="36"/>
        <end position="58"/>
    </location>
</feature>
<dbReference type="NCBIfam" id="TIGR00350">
    <property type="entry name" value="lytR_cpsA_psr"/>
    <property type="match status" value="1"/>
</dbReference>
<feature type="domain" description="Cell envelope-related transcriptional attenuator" evidence="3">
    <location>
        <begin position="107"/>
        <end position="263"/>
    </location>
</feature>
<dbReference type="Gene3D" id="3.40.630.190">
    <property type="entry name" value="LCP protein"/>
    <property type="match status" value="1"/>
</dbReference>
<organism evidence="4">
    <name type="scientific">uncultured bacterium</name>
    <name type="common">gcode 4</name>
    <dbReference type="NCBI Taxonomy" id="1234023"/>
    <lineage>
        <taxon>Bacteria</taxon>
        <taxon>environmental samples</taxon>
    </lineage>
</organism>
<dbReference type="InterPro" id="IPR004474">
    <property type="entry name" value="LytR_CpsA_psr"/>
</dbReference>
<comment type="similarity">
    <text evidence="1">Belongs to the LytR/CpsA/Psr (LCP) family.</text>
</comment>
<evidence type="ECO:0000313" key="4">
    <source>
        <dbReference type="EMBL" id="EKE27493.1"/>
    </source>
</evidence>
<reference evidence="4" key="1">
    <citation type="journal article" date="2012" name="Science">
        <title>Fermentation, hydrogen, and sulfur metabolism in multiple uncultivated bacterial phyla.</title>
        <authorList>
            <person name="Wrighton K.C."/>
            <person name="Thomas B.C."/>
            <person name="Sharon I."/>
            <person name="Miller C.S."/>
            <person name="Castelle C.J."/>
            <person name="VerBerkmoes N.C."/>
            <person name="Wilkins M.J."/>
            <person name="Hettich R.L."/>
            <person name="Lipton M.S."/>
            <person name="Williams K.H."/>
            <person name="Long P.E."/>
            <person name="Banfield J.F."/>
        </authorList>
    </citation>
    <scope>NUCLEOTIDE SEQUENCE [LARGE SCALE GENOMIC DNA]</scope>
</reference>